<evidence type="ECO:0000256" key="1">
    <source>
        <dbReference type="ARBA" id="ARBA00000900"/>
    </source>
</evidence>
<keyword evidence="7" id="KW-0862">Zinc</keyword>
<evidence type="ECO:0000256" key="7">
    <source>
        <dbReference type="ARBA" id="ARBA00022833"/>
    </source>
</evidence>
<evidence type="ECO:0000256" key="6">
    <source>
        <dbReference type="ARBA" id="ARBA00022786"/>
    </source>
</evidence>
<evidence type="ECO:0000256" key="4">
    <source>
        <dbReference type="ARBA" id="ARBA00022723"/>
    </source>
</evidence>
<feature type="domain" description="E3 ubiquitin-protein ligase RNF126-like zinc-ribbon" evidence="9">
    <location>
        <begin position="44"/>
        <end position="75"/>
    </location>
</feature>
<comment type="catalytic activity">
    <reaction evidence="1">
        <text>S-ubiquitinyl-[E2 ubiquitin-conjugating enzyme]-L-cysteine + [acceptor protein]-L-lysine = [E2 ubiquitin-conjugating enzyme]-L-cysteine + N(6)-ubiquitinyl-[acceptor protein]-L-lysine.</text>
        <dbReference type="EC" id="2.3.2.27"/>
    </reaction>
</comment>
<dbReference type="GO" id="GO:0005737">
    <property type="term" value="C:cytoplasm"/>
    <property type="evidence" value="ECO:0007669"/>
    <property type="project" value="TreeGrafter"/>
</dbReference>
<dbReference type="Pfam" id="PF14369">
    <property type="entry name" value="Zn_ribbon_19"/>
    <property type="match status" value="1"/>
</dbReference>
<evidence type="ECO:0000313" key="10">
    <source>
        <dbReference type="EMBL" id="JAT52263.1"/>
    </source>
</evidence>
<dbReference type="GO" id="GO:0061630">
    <property type="term" value="F:ubiquitin protein ligase activity"/>
    <property type="evidence" value="ECO:0007669"/>
    <property type="project" value="UniProtKB-EC"/>
</dbReference>
<keyword evidence="3" id="KW-0808">Transferase</keyword>
<feature type="non-terminal residue" evidence="10">
    <location>
        <position position="224"/>
    </location>
</feature>
<gene>
    <name evidence="10" type="primary">At3g19950_13</name>
    <name evidence="10" type="ORF">g.5129</name>
</gene>
<evidence type="ECO:0000259" key="9">
    <source>
        <dbReference type="Pfam" id="PF14369"/>
    </source>
</evidence>
<dbReference type="EMBL" id="GDJX01015673">
    <property type="protein sequence ID" value="JAT52263.1"/>
    <property type="molecule type" value="Transcribed_RNA"/>
</dbReference>
<dbReference type="GO" id="GO:0008270">
    <property type="term" value="F:zinc ion binding"/>
    <property type="evidence" value="ECO:0007669"/>
    <property type="project" value="UniProtKB-KW"/>
</dbReference>
<evidence type="ECO:0000256" key="8">
    <source>
        <dbReference type="SAM" id="MobiDB-lite"/>
    </source>
</evidence>
<feature type="non-terminal residue" evidence="10">
    <location>
        <position position="1"/>
    </location>
</feature>
<dbReference type="GO" id="GO:0016567">
    <property type="term" value="P:protein ubiquitination"/>
    <property type="evidence" value="ECO:0007669"/>
    <property type="project" value="TreeGrafter"/>
</dbReference>
<dbReference type="EC" id="2.3.2.27" evidence="2"/>
<feature type="region of interest" description="Disordered" evidence="8">
    <location>
        <begin position="75"/>
        <end position="144"/>
    </location>
</feature>
<organism evidence="10">
    <name type="scientific">Anthurium amnicola</name>
    <dbReference type="NCBI Taxonomy" id="1678845"/>
    <lineage>
        <taxon>Eukaryota</taxon>
        <taxon>Viridiplantae</taxon>
        <taxon>Streptophyta</taxon>
        <taxon>Embryophyta</taxon>
        <taxon>Tracheophyta</taxon>
        <taxon>Spermatophyta</taxon>
        <taxon>Magnoliopsida</taxon>
        <taxon>Liliopsida</taxon>
        <taxon>Araceae</taxon>
        <taxon>Pothoideae</taxon>
        <taxon>Potheae</taxon>
        <taxon>Anthurium</taxon>
    </lineage>
</organism>
<dbReference type="InterPro" id="IPR013083">
    <property type="entry name" value="Znf_RING/FYVE/PHD"/>
</dbReference>
<reference evidence="10" key="1">
    <citation type="submission" date="2015-07" db="EMBL/GenBank/DDBJ databases">
        <title>Transcriptome Assembly of Anthurium amnicola.</title>
        <authorList>
            <person name="Suzuki J."/>
        </authorList>
    </citation>
    <scope>NUCLEOTIDE SEQUENCE</scope>
</reference>
<dbReference type="PANTHER" id="PTHR15710">
    <property type="entry name" value="E3 UBIQUITIN-PROTEIN LIGASE PRAJA"/>
    <property type="match status" value="1"/>
</dbReference>
<keyword evidence="6" id="KW-0833">Ubl conjugation pathway</keyword>
<dbReference type="InterPro" id="IPR039525">
    <property type="entry name" value="RNF126-like_zinc-ribbon"/>
</dbReference>
<evidence type="ECO:0000256" key="5">
    <source>
        <dbReference type="ARBA" id="ARBA00022771"/>
    </source>
</evidence>
<sequence length="224" mass="23586">GVGERELTKAMPSVDQALAADGADDRPAPPSSVASAADADAGGTFWCRECRESVTLASSSPPLSCPRCRGHFLEETEGPRLRPPPPLPLLRLLSPTPPPIAPDRDPAEADADALALPRSGQLEAPLGIGRRRRRGPEGSGGTEDYSQVFDRLINQIFSDDHHVPGAGAGSGGRPASRSSVAALPTVQITEGFLAADPFLLCAVCKEEFVVQAVARRLPCSHIYH</sequence>
<dbReference type="AlphaFoldDB" id="A0A1D1YCA4"/>
<keyword evidence="5" id="KW-0863">Zinc-finger</keyword>
<dbReference type="PANTHER" id="PTHR15710:SF217">
    <property type="entry name" value="E3 UBIQUITIN-PROTEIN LIGASE RDUF2"/>
    <property type="match status" value="1"/>
</dbReference>
<keyword evidence="4" id="KW-0479">Metal-binding</keyword>
<dbReference type="SUPFAM" id="SSF57850">
    <property type="entry name" value="RING/U-box"/>
    <property type="match status" value="1"/>
</dbReference>
<proteinExistence type="predicted"/>
<protein>
    <recommendedName>
        <fullName evidence="2">RING-type E3 ubiquitin transferase</fullName>
        <ecNumber evidence="2">2.3.2.27</ecNumber>
    </recommendedName>
</protein>
<evidence type="ECO:0000256" key="3">
    <source>
        <dbReference type="ARBA" id="ARBA00022679"/>
    </source>
</evidence>
<name>A0A1D1YCA4_9ARAE</name>
<evidence type="ECO:0000256" key="2">
    <source>
        <dbReference type="ARBA" id="ARBA00012483"/>
    </source>
</evidence>
<dbReference type="Gene3D" id="3.30.40.10">
    <property type="entry name" value="Zinc/RING finger domain, C3HC4 (zinc finger)"/>
    <property type="match status" value="1"/>
</dbReference>
<accession>A0A1D1YCA4</accession>